<accession>A0A920CQC2</accession>
<dbReference type="RefSeq" id="WP_301630914.1">
    <property type="nucleotide sequence ID" value="NZ_BORS01000032.1"/>
</dbReference>
<dbReference type="GO" id="GO:0016020">
    <property type="term" value="C:membrane"/>
    <property type="evidence" value="ECO:0007669"/>
    <property type="project" value="UniProtKB-SubCell"/>
</dbReference>
<evidence type="ECO:0000256" key="4">
    <source>
        <dbReference type="ARBA" id="ARBA00022989"/>
    </source>
</evidence>
<keyword evidence="5 6" id="KW-0472">Membrane</keyword>
<dbReference type="InterPro" id="IPR050638">
    <property type="entry name" value="AA-Vitamin_Transporters"/>
</dbReference>
<comment type="caution">
    <text evidence="8">The sequence shown here is derived from an EMBL/GenBank/DDBJ whole genome shotgun (WGS) entry which is preliminary data.</text>
</comment>
<feature type="transmembrane region" description="Helical" evidence="6">
    <location>
        <begin position="70"/>
        <end position="90"/>
    </location>
</feature>
<evidence type="ECO:0000256" key="3">
    <source>
        <dbReference type="ARBA" id="ARBA00022692"/>
    </source>
</evidence>
<evidence type="ECO:0000313" key="9">
    <source>
        <dbReference type="Proteomes" id="UP000678895"/>
    </source>
</evidence>
<evidence type="ECO:0000313" key="8">
    <source>
        <dbReference type="EMBL" id="GIO45132.1"/>
    </source>
</evidence>
<feature type="transmembrane region" description="Helical" evidence="6">
    <location>
        <begin position="151"/>
        <end position="170"/>
    </location>
</feature>
<comment type="similarity">
    <text evidence="2">Belongs to the EamA transporter family.</text>
</comment>
<dbReference type="PANTHER" id="PTHR32322:SF2">
    <property type="entry name" value="EAMA DOMAIN-CONTAINING PROTEIN"/>
    <property type="match status" value="1"/>
</dbReference>
<sequence>MNSTTRASLKYQILFIIGIIAISFSSIFIRWSDAEASVIGMYRLFLTNLIMLPLVWKSRKEMFSLTGRQWGWLLLSGTLLGLHFLFWIGSLSYTTVASSTVILTLEPILVVSASYFLFGTRINRSMMLGIGLALVGSIVIGAGDFQVSGSALHGDLLSLLGTFAVAAHMLAGKQILQSMSAFVYNFWVFFTAASLLAVYNLVQGYSFTGYSSKEWGVFLLLAVVPTLFGHYLFNWLMQYMSASAVSMAVLGEPVVASLLAWLLLKESLSGLQLGAGAVILAGVWLFIANNKEVPKPAAEPERRRKSA</sequence>
<organism evidence="8 9">
    <name type="scientific">Paenibacillus apis</name>
    <dbReference type="NCBI Taxonomy" id="1792174"/>
    <lineage>
        <taxon>Bacteria</taxon>
        <taxon>Bacillati</taxon>
        <taxon>Bacillota</taxon>
        <taxon>Bacilli</taxon>
        <taxon>Bacillales</taxon>
        <taxon>Paenibacillaceae</taxon>
        <taxon>Paenibacillus</taxon>
    </lineage>
</organism>
<dbReference type="SUPFAM" id="SSF103481">
    <property type="entry name" value="Multidrug resistance efflux transporter EmrE"/>
    <property type="match status" value="2"/>
</dbReference>
<feature type="transmembrane region" description="Helical" evidence="6">
    <location>
        <begin position="270"/>
        <end position="287"/>
    </location>
</feature>
<dbReference type="AlphaFoldDB" id="A0A920CQC2"/>
<protein>
    <submittedName>
        <fullName evidence="8">Multidrug transporter</fullName>
    </submittedName>
</protein>
<dbReference type="InterPro" id="IPR000620">
    <property type="entry name" value="EamA_dom"/>
</dbReference>
<proteinExistence type="inferred from homology"/>
<dbReference type="EMBL" id="BORS01000032">
    <property type="protein sequence ID" value="GIO45132.1"/>
    <property type="molecule type" value="Genomic_DNA"/>
</dbReference>
<name>A0A920CQC2_9BACL</name>
<evidence type="ECO:0000259" key="7">
    <source>
        <dbReference type="Pfam" id="PF00892"/>
    </source>
</evidence>
<keyword evidence="3 6" id="KW-0812">Transmembrane</keyword>
<feature type="transmembrane region" description="Helical" evidence="6">
    <location>
        <begin position="38"/>
        <end position="58"/>
    </location>
</feature>
<feature type="transmembrane region" description="Helical" evidence="6">
    <location>
        <begin position="182"/>
        <end position="202"/>
    </location>
</feature>
<evidence type="ECO:0000256" key="6">
    <source>
        <dbReference type="SAM" id="Phobius"/>
    </source>
</evidence>
<feature type="transmembrane region" description="Helical" evidence="6">
    <location>
        <begin position="125"/>
        <end position="145"/>
    </location>
</feature>
<dbReference type="InterPro" id="IPR037185">
    <property type="entry name" value="EmrE-like"/>
</dbReference>
<reference evidence="8" key="1">
    <citation type="submission" date="2021-03" db="EMBL/GenBank/DDBJ databases">
        <title>Antimicrobial resistance genes in bacteria isolated from Japanese honey, and their potential for conferring macrolide and lincosamide resistance in the American foulbrood pathogen Paenibacillus larvae.</title>
        <authorList>
            <person name="Okamoto M."/>
            <person name="Kumagai M."/>
            <person name="Kanamori H."/>
            <person name="Takamatsu D."/>
        </authorList>
    </citation>
    <scope>NUCLEOTIDE SEQUENCE</scope>
    <source>
        <strain evidence="8">J41TS4</strain>
    </source>
</reference>
<gene>
    <name evidence="8" type="ORF">J41TS4_48900</name>
</gene>
<feature type="transmembrane region" description="Helical" evidence="6">
    <location>
        <begin position="214"/>
        <end position="233"/>
    </location>
</feature>
<dbReference type="Proteomes" id="UP000678895">
    <property type="component" value="Unassembled WGS sequence"/>
</dbReference>
<feature type="transmembrane region" description="Helical" evidence="6">
    <location>
        <begin position="96"/>
        <end position="118"/>
    </location>
</feature>
<dbReference type="PANTHER" id="PTHR32322">
    <property type="entry name" value="INNER MEMBRANE TRANSPORTER"/>
    <property type="match status" value="1"/>
</dbReference>
<evidence type="ECO:0000256" key="5">
    <source>
        <dbReference type="ARBA" id="ARBA00023136"/>
    </source>
</evidence>
<keyword evidence="4 6" id="KW-1133">Transmembrane helix</keyword>
<keyword evidence="9" id="KW-1185">Reference proteome</keyword>
<dbReference type="Pfam" id="PF00892">
    <property type="entry name" value="EamA"/>
    <property type="match status" value="2"/>
</dbReference>
<feature type="domain" description="EamA" evidence="7">
    <location>
        <begin position="12"/>
        <end position="140"/>
    </location>
</feature>
<evidence type="ECO:0000256" key="1">
    <source>
        <dbReference type="ARBA" id="ARBA00004127"/>
    </source>
</evidence>
<feature type="transmembrane region" description="Helical" evidence="6">
    <location>
        <begin position="245"/>
        <end position="264"/>
    </location>
</feature>
<comment type="subcellular location">
    <subcellularLocation>
        <location evidence="1">Endomembrane system</location>
        <topology evidence="1">Multi-pass membrane protein</topology>
    </subcellularLocation>
</comment>
<feature type="domain" description="EamA" evidence="7">
    <location>
        <begin position="154"/>
        <end position="287"/>
    </location>
</feature>
<feature type="transmembrane region" description="Helical" evidence="6">
    <location>
        <begin position="12"/>
        <end position="32"/>
    </location>
</feature>
<evidence type="ECO:0000256" key="2">
    <source>
        <dbReference type="ARBA" id="ARBA00007362"/>
    </source>
</evidence>